<name>A0A9X2JPV6_9RHOB</name>
<evidence type="ECO:0000256" key="4">
    <source>
        <dbReference type="PROSITE-ProRule" id="PRU00433"/>
    </source>
</evidence>
<dbReference type="Pfam" id="PF06181">
    <property type="entry name" value="Urate_ox_N"/>
    <property type="match status" value="1"/>
</dbReference>
<dbReference type="InterPro" id="IPR036909">
    <property type="entry name" value="Cyt_c-like_dom_sf"/>
</dbReference>
<evidence type="ECO:0000259" key="6">
    <source>
        <dbReference type="PROSITE" id="PS51007"/>
    </source>
</evidence>
<evidence type="ECO:0000313" key="7">
    <source>
        <dbReference type="EMBL" id="MCP1170023.1"/>
    </source>
</evidence>
<dbReference type="RefSeq" id="WP_253334245.1">
    <property type="nucleotide sequence ID" value="NZ_JAMYXC010000256.1"/>
</dbReference>
<dbReference type="GO" id="GO:0009055">
    <property type="term" value="F:electron transfer activity"/>
    <property type="evidence" value="ECO:0007669"/>
    <property type="project" value="InterPro"/>
</dbReference>
<sequence length="410" mass="45962">MHDFAILWDWAGFAVRWLHVITAIAWIGSSFYFVALDLGLRKAPDLPPGAHGEEWQVHGGGFYHIRKFLVAPDAMPEHLTWFKWESYATWLSGAALLMIVYWVGAELYLIDPSRADLAVWQAIALSAGSLTIGWLVYDALCKSPLGNRPTVLMLLLFVLLVAMSWGYNQIFTGRAALLHLGAFTATIMTANVFLIIMPNQRIVVGDLKAGRKPDPKYGKIAKLRSTHNNYLTLPVVFLMLSNHYPLAFATEYSWIIASLVFLMGVTIRHYFNTMHATGKGPHWTWGATVIIFLVLAWLSTAPMWGSYEEAEAREMTAYEQRFASAEGFHEAEQIVIGRCSMCHAREPVWDGIRWAPKGVVLETPQDIAQNARAIYLQAGVSHAMPPANITDLSEDDRRALVRWFRAGQGA</sequence>
<reference evidence="7" key="1">
    <citation type="submission" date="2022-06" db="EMBL/GenBank/DDBJ databases">
        <title>Limimaricola sediminis sp. nov., isolated from an intertidal sediment.</title>
        <authorList>
            <person name="Shao X."/>
        </authorList>
    </citation>
    <scope>NUCLEOTIDE SEQUENCE</scope>
    <source>
        <strain evidence="7">ASW11-118</strain>
    </source>
</reference>
<proteinExistence type="predicted"/>
<feature type="transmembrane region" description="Helical" evidence="5">
    <location>
        <begin position="17"/>
        <end position="36"/>
    </location>
</feature>
<feature type="transmembrane region" description="Helical" evidence="5">
    <location>
        <begin position="176"/>
        <end position="197"/>
    </location>
</feature>
<feature type="domain" description="Cytochrome c" evidence="6">
    <location>
        <begin position="326"/>
        <end position="408"/>
    </location>
</feature>
<keyword evidence="2 4" id="KW-0479">Metal-binding</keyword>
<keyword evidence="5" id="KW-1133">Transmembrane helix</keyword>
<comment type="caution">
    <text evidence="7">The sequence shown here is derived from an EMBL/GenBank/DDBJ whole genome shotgun (WGS) entry which is preliminary data.</text>
</comment>
<organism evidence="7 8">
    <name type="scientific">Limimaricola litoreus</name>
    <dbReference type="NCBI Taxonomy" id="2955316"/>
    <lineage>
        <taxon>Bacteria</taxon>
        <taxon>Pseudomonadati</taxon>
        <taxon>Pseudomonadota</taxon>
        <taxon>Alphaproteobacteria</taxon>
        <taxon>Rhodobacterales</taxon>
        <taxon>Paracoccaceae</taxon>
        <taxon>Limimaricola</taxon>
    </lineage>
</organism>
<evidence type="ECO:0000256" key="2">
    <source>
        <dbReference type="ARBA" id="ARBA00022723"/>
    </source>
</evidence>
<protein>
    <submittedName>
        <fullName evidence="7">Urate hydroxylase PuuD</fullName>
    </submittedName>
</protein>
<dbReference type="SUPFAM" id="SSF46626">
    <property type="entry name" value="Cytochrome c"/>
    <property type="match status" value="1"/>
</dbReference>
<feature type="transmembrane region" description="Helical" evidence="5">
    <location>
        <begin position="283"/>
        <end position="305"/>
    </location>
</feature>
<accession>A0A9X2JPV6</accession>
<keyword evidence="8" id="KW-1185">Reference proteome</keyword>
<keyword evidence="5" id="KW-0472">Membrane</keyword>
<dbReference type="InterPro" id="IPR010389">
    <property type="entry name" value="Urate_ox_N"/>
</dbReference>
<dbReference type="EMBL" id="JAMYXC010000256">
    <property type="protein sequence ID" value="MCP1170023.1"/>
    <property type="molecule type" value="Genomic_DNA"/>
</dbReference>
<dbReference type="PROSITE" id="PS51007">
    <property type="entry name" value="CYTC"/>
    <property type="match status" value="1"/>
</dbReference>
<keyword evidence="5" id="KW-0812">Transmembrane</keyword>
<dbReference type="AlphaFoldDB" id="A0A9X2JPV6"/>
<evidence type="ECO:0000313" key="8">
    <source>
        <dbReference type="Proteomes" id="UP001139477"/>
    </source>
</evidence>
<dbReference type="Proteomes" id="UP001139477">
    <property type="component" value="Unassembled WGS sequence"/>
</dbReference>
<evidence type="ECO:0000256" key="1">
    <source>
        <dbReference type="ARBA" id="ARBA00022617"/>
    </source>
</evidence>
<evidence type="ECO:0000256" key="5">
    <source>
        <dbReference type="SAM" id="Phobius"/>
    </source>
</evidence>
<keyword evidence="3 4" id="KW-0408">Iron</keyword>
<dbReference type="InterPro" id="IPR009056">
    <property type="entry name" value="Cyt_c-like_dom"/>
</dbReference>
<evidence type="ECO:0000256" key="3">
    <source>
        <dbReference type="ARBA" id="ARBA00023004"/>
    </source>
</evidence>
<feature type="transmembrane region" description="Helical" evidence="5">
    <location>
        <begin position="117"/>
        <end position="137"/>
    </location>
</feature>
<feature type="transmembrane region" description="Helical" evidence="5">
    <location>
        <begin position="149"/>
        <end position="170"/>
    </location>
</feature>
<dbReference type="GO" id="GO:0046872">
    <property type="term" value="F:metal ion binding"/>
    <property type="evidence" value="ECO:0007669"/>
    <property type="project" value="UniProtKB-KW"/>
</dbReference>
<keyword evidence="1 4" id="KW-0349">Heme</keyword>
<feature type="transmembrane region" description="Helical" evidence="5">
    <location>
        <begin position="87"/>
        <end position="105"/>
    </location>
</feature>
<feature type="transmembrane region" description="Helical" evidence="5">
    <location>
        <begin position="252"/>
        <end position="271"/>
    </location>
</feature>
<gene>
    <name evidence="7" type="ORF">NHG85_16065</name>
</gene>
<dbReference type="GO" id="GO:0020037">
    <property type="term" value="F:heme binding"/>
    <property type="evidence" value="ECO:0007669"/>
    <property type="project" value="InterPro"/>
</dbReference>